<dbReference type="EMBL" id="JACHGW010000001">
    <property type="protein sequence ID" value="MBB6048968.1"/>
    <property type="molecule type" value="Genomic_DNA"/>
</dbReference>
<dbReference type="Pfam" id="PF05016">
    <property type="entry name" value="ParE_toxin"/>
    <property type="match status" value="1"/>
</dbReference>
<accession>A0A7W9SN08</accession>
<protein>
    <submittedName>
        <fullName evidence="2">Plasmid stabilization system protein ParE</fullName>
    </submittedName>
</protein>
<dbReference type="InterPro" id="IPR007712">
    <property type="entry name" value="RelE/ParE_toxin"/>
</dbReference>
<keyword evidence="3" id="KW-1185">Reference proteome</keyword>
<name>A0A7W9SN08_ARMRO</name>
<evidence type="ECO:0000313" key="3">
    <source>
        <dbReference type="Proteomes" id="UP000520814"/>
    </source>
</evidence>
<proteinExistence type="predicted"/>
<organism evidence="2 3">
    <name type="scientific">Armatimonas rosea</name>
    <dbReference type="NCBI Taxonomy" id="685828"/>
    <lineage>
        <taxon>Bacteria</taxon>
        <taxon>Bacillati</taxon>
        <taxon>Armatimonadota</taxon>
        <taxon>Armatimonadia</taxon>
        <taxon>Armatimonadales</taxon>
        <taxon>Armatimonadaceae</taxon>
        <taxon>Armatimonas</taxon>
    </lineage>
</organism>
<sequence length="71" mass="8231">MQTFAFLADQPGVGAPAGSLAVPDLRRWRIKGYEKILIFYHYDDHNLYLIRILHGARDLDSLLDDEHEFSE</sequence>
<reference evidence="2 3" key="1">
    <citation type="submission" date="2020-08" db="EMBL/GenBank/DDBJ databases">
        <title>Genomic Encyclopedia of Type Strains, Phase IV (KMG-IV): sequencing the most valuable type-strain genomes for metagenomic binning, comparative biology and taxonomic classification.</title>
        <authorList>
            <person name="Goeker M."/>
        </authorList>
    </citation>
    <scope>NUCLEOTIDE SEQUENCE [LARGE SCALE GENOMIC DNA]</scope>
    <source>
        <strain evidence="2 3">DSM 23562</strain>
    </source>
</reference>
<dbReference type="InterPro" id="IPR035093">
    <property type="entry name" value="RelE/ParE_toxin_dom_sf"/>
</dbReference>
<evidence type="ECO:0000256" key="1">
    <source>
        <dbReference type="ARBA" id="ARBA00022649"/>
    </source>
</evidence>
<dbReference type="Proteomes" id="UP000520814">
    <property type="component" value="Unassembled WGS sequence"/>
</dbReference>
<evidence type="ECO:0000313" key="2">
    <source>
        <dbReference type="EMBL" id="MBB6048968.1"/>
    </source>
</evidence>
<comment type="caution">
    <text evidence="2">The sequence shown here is derived from an EMBL/GenBank/DDBJ whole genome shotgun (WGS) entry which is preliminary data.</text>
</comment>
<dbReference type="AlphaFoldDB" id="A0A7W9SN08"/>
<keyword evidence="1" id="KW-1277">Toxin-antitoxin system</keyword>
<dbReference type="Gene3D" id="3.30.2310.20">
    <property type="entry name" value="RelE-like"/>
    <property type="match status" value="1"/>
</dbReference>
<gene>
    <name evidence="2" type="ORF">HNQ39_000730</name>
</gene>